<gene>
    <name evidence="2" type="primary">cutC</name>
    <name evidence="3" type="ORF">ATL17_2076</name>
</gene>
<dbReference type="Gene3D" id="3.20.20.380">
    <property type="entry name" value="Copper homeostasis (CutC) domain"/>
    <property type="match status" value="1"/>
</dbReference>
<dbReference type="Pfam" id="PF03932">
    <property type="entry name" value="CutC"/>
    <property type="match status" value="1"/>
</dbReference>
<dbReference type="InterPro" id="IPR036822">
    <property type="entry name" value="CutC-like_dom_sf"/>
</dbReference>
<dbReference type="HAMAP" id="MF_00795">
    <property type="entry name" value="CutC"/>
    <property type="match status" value="1"/>
</dbReference>
<dbReference type="Proteomes" id="UP000295391">
    <property type="component" value="Unassembled WGS sequence"/>
</dbReference>
<comment type="subcellular location">
    <subcellularLocation>
        <location evidence="2">Cytoplasm</location>
    </subcellularLocation>
</comment>
<comment type="caution">
    <text evidence="2">Once thought to be involved in copper homeostasis, experiments in E.coli have shown this is not the case.</text>
</comment>
<keyword evidence="2" id="KW-0963">Cytoplasm</keyword>
<protein>
    <recommendedName>
        <fullName evidence="2">PF03932 family protein CutC</fullName>
    </recommendedName>
</protein>
<comment type="similarity">
    <text evidence="1 2">Belongs to the CutC family.</text>
</comment>
<dbReference type="GO" id="GO:0005507">
    <property type="term" value="F:copper ion binding"/>
    <property type="evidence" value="ECO:0007669"/>
    <property type="project" value="TreeGrafter"/>
</dbReference>
<evidence type="ECO:0000313" key="3">
    <source>
        <dbReference type="EMBL" id="TDQ64065.1"/>
    </source>
</evidence>
<dbReference type="InterPro" id="IPR005627">
    <property type="entry name" value="CutC-like"/>
</dbReference>
<comment type="caution">
    <text evidence="3">The sequence shown here is derived from an EMBL/GenBank/DDBJ whole genome shotgun (WGS) entry which is preliminary data.</text>
</comment>
<proteinExistence type="inferred from homology"/>
<sequence>MSKITLEICIDTPAALIAAKKGGADRVELCSALVAGGLTPNRGFMRFAAAQKMRAHVMIRPREGDFCFDQHEMQLMLDDIALAQSENMQGVVLGATQQDGQLDMAMLNELVAAANGMDITLHRAFDVTPDPFEALEQAIELGFNRILTSGQKTNASAGIELIAQLVERAAGRIEIMPGSGVGLANAKELLAINGITSLHSSCSAPLAQSPKAAQDLGFSAKDGRRETVQSRVEELVQALANLEGAAS</sequence>
<name>A0A4R6VKR2_9HYPH</name>
<dbReference type="GO" id="GO:0005737">
    <property type="term" value="C:cytoplasm"/>
    <property type="evidence" value="ECO:0007669"/>
    <property type="project" value="UniProtKB-SubCell"/>
</dbReference>
<dbReference type="PANTHER" id="PTHR12598:SF0">
    <property type="entry name" value="COPPER HOMEOSTASIS PROTEIN CUTC HOMOLOG"/>
    <property type="match status" value="1"/>
</dbReference>
<organism evidence="3 4">
    <name type="scientific">Maritalea mobilis</name>
    <dbReference type="NCBI Taxonomy" id="483324"/>
    <lineage>
        <taxon>Bacteria</taxon>
        <taxon>Pseudomonadati</taxon>
        <taxon>Pseudomonadota</taxon>
        <taxon>Alphaproteobacteria</taxon>
        <taxon>Hyphomicrobiales</taxon>
        <taxon>Devosiaceae</taxon>
        <taxon>Maritalea</taxon>
    </lineage>
</organism>
<accession>A0A4R6VKR2</accession>
<evidence type="ECO:0000256" key="2">
    <source>
        <dbReference type="HAMAP-Rule" id="MF_00795"/>
    </source>
</evidence>
<dbReference type="EMBL" id="SNYR01000002">
    <property type="protein sequence ID" value="TDQ64065.1"/>
    <property type="molecule type" value="Genomic_DNA"/>
</dbReference>
<dbReference type="SUPFAM" id="SSF110395">
    <property type="entry name" value="CutC-like"/>
    <property type="match status" value="1"/>
</dbReference>
<evidence type="ECO:0000313" key="4">
    <source>
        <dbReference type="Proteomes" id="UP000295391"/>
    </source>
</evidence>
<reference evidence="3 4" key="1">
    <citation type="submission" date="2019-03" db="EMBL/GenBank/DDBJ databases">
        <title>Genomic Encyclopedia of Type Strains, Phase III (KMG-III): the genomes of soil and plant-associated and newly described type strains.</title>
        <authorList>
            <person name="Whitman W."/>
        </authorList>
    </citation>
    <scope>NUCLEOTIDE SEQUENCE [LARGE SCALE GENOMIC DNA]</scope>
    <source>
        <strain evidence="3 4">CGMCC 1.7002</strain>
    </source>
</reference>
<dbReference type="RefSeq" id="WP_166638995.1">
    <property type="nucleotide sequence ID" value="NZ_SNYR01000002.1"/>
</dbReference>
<dbReference type="PANTHER" id="PTHR12598">
    <property type="entry name" value="COPPER HOMEOSTASIS PROTEIN CUTC"/>
    <property type="match status" value="1"/>
</dbReference>
<evidence type="ECO:0000256" key="1">
    <source>
        <dbReference type="ARBA" id="ARBA00007768"/>
    </source>
</evidence>
<dbReference type="AlphaFoldDB" id="A0A4R6VKR2"/>
<keyword evidence="4" id="KW-1185">Reference proteome</keyword>